<dbReference type="PRINTS" id="PR00792">
    <property type="entry name" value="PEPSIN"/>
</dbReference>
<protein>
    <submittedName>
        <fullName evidence="6">Acid protease</fullName>
    </submittedName>
</protein>
<dbReference type="GO" id="GO:0006508">
    <property type="term" value="P:proteolysis"/>
    <property type="evidence" value="ECO:0007669"/>
    <property type="project" value="UniProtKB-KW"/>
</dbReference>
<evidence type="ECO:0000256" key="3">
    <source>
        <dbReference type="SAM" id="MobiDB-lite"/>
    </source>
</evidence>
<feature type="active site" evidence="2">
    <location>
        <position position="200"/>
    </location>
</feature>
<dbReference type="CDD" id="cd05471">
    <property type="entry name" value="pepsin_like"/>
    <property type="match status" value="1"/>
</dbReference>
<dbReference type="SUPFAM" id="SSF50630">
    <property type="entry name" value="Acid proteases"/>
    <property type="match status" value="1"/>
</dbReference>
<feature type="signal peptide" evidence="4">
    <location>
        <begin position="1"/>
        <end position="38"/>
    </location>
</feature>
<dbReference type="PANTHER" id="PTHR47966:SF75">
    <property type="entry name" value="ENDOPEPTIDASE (CTSD), PUTATIVE (AFU_ORTHOLOGUE AFUA_4G07040)-RELATED"/>
    <property type="match status" value="1"/>
</dbReference>
<feature type="domain" description="Peptidase A1" evidence="5">
    <location>
        <begin position="182"/>
        <end position="499"/>
    </location>
</feature>
<name>A0AAD6X8S5_9AGAR</name>
<dbReference type="InterPro" id="IPR034164">
    <property type="entry name" value="Pepsin-like_dom"/>
</dbReference>
<feature type="region of interest" description="Disordered" evidence="3">
    <location>
        <begin position="88"/>
        <end position="164"/>
    </location>
</feature>
<reference evidence="6" key="1">
    <citation type="submission" date="2023-03" db="EMBL/GenBank/DDBJ databases">
        <title>Massive genome expansion in bonnet fungi (Mycena s.s.) driven by repeated elements and novel gene families across ecological guilds.</title>
        <authorList>
            <consortium name="Lawrence Berkeley National Laboratory"/>
            <person name="Harder C.B."/>
            <person name="Miyauchi S."/>
            <person name="Viragh M."/>
            <person name="Kuo A."/>
            <person name="Thoen E."/>
            <person name="Andreopoulos B."/>
            <person name="Lu D."/>
            <person name="Skrede I."/>
            <person name="Drula E."/>
            <person name="Henrissat B."/>
            <person name="Morin E."/>
            <person name="Kohler A."/>
            <person name="Barry K."/>
            <person name="LaButti K."/>
            <person name="Morin E."/>
            <person name="Salamov A."/>
            <person name="Lipzen A."/>
            <person name="Mereny Z."/>
            <person name="Hegedus B."/>
            <person name="Baldrian P."/>
            <person name="Stursova M."/>
            <person name="Weitz H."/>
            <person name="Taylor A."/>
            <person name="Grigoriev I.V."/>
            <person name="Nagy L.G."/>
            <person name="Martin F."/>
            <person name="Kauserud H."/>
        </authorList>
    </citation>
    <scope>NUCLEOTIDE SEQUENCE</scope>
    <source>
        <strain evidence="6">CBHHK200</strain>
    </source>
</reference>
<gene>
    <name evidence="6" type="ORF">C8F04DRAFT_296039</name>
</gene>
<evidence type="ECO:0000256" key="4">
    <source>
        <dbReference type="SAM" id="SignalP"/>
    </source>
</evidence>
<dbReference type="PROSITE" id="PS51767">
    <property type="entry name" value="PEPTIDASE_A1"/>
    <property type="match status" value="1"/>
</dbReference>
<evidence type="ECO:0000256" key="2">
    <source>
        <dbReference type="PIRSR" id="PIRSR601461-1"/>
    </source>
</evidence>
<keyword evidence="7" id="KW-1185">Reference proteome</keyword>
<dbReference type="InterPro" id="IPR033121">
    <property type="entry name" value="PEPTIDASE_A1"/>
</dbReference>
<evidence type="ECO:0000313" key="7">
    <source>
        <dbReference type="Proteomes" id="UP001218188"/>
    </source>
</evidence>
<dbReference type="PANTHER" id="PTHR47966">
    <property type="entry name" value="BETA-SITE APP-CLEAVING ENZYME, ISOFORM A-RELATED"/>
    <property type="match status" value="1"/>
</dbReference>
<evidence type="ECO:0000313" key="6">
    <source>
        <dbReference type="EMBL" id="KAJ7039605.1"/>
    </source>
</evidence>
<dbReference type="EMBL" id="JARJCM010000026">
    <property type="protein sequence ID" value="KAJ7039605.1"/>
    <property type="molecule type" value="Genomic_DNA"/>
</dbReference>
<organism evidence="6 7">
    <name type="scientific">Mycena alexandri</name>
    <dbReference type="NCBI Taxonomy" id="1745969"/>
    <lineage>
        <taxon>Eukaryota</taxon>
        <taxon>Fungi</taxon>
        <taxon>Dikarya</taxon>
        <taxon>Basidiomycota</taxon>
        <taxon>Agaricomycotina</taxon>
        <taxon>Agaricomycetes</taxon>
        <taxon>Agaricomycetidae</taxon>
        <taxon>Agaricales</taxon>
        <taxon>Marasmiineae</taxon>
        <taxon>Mycenaceae</taxon>
        <taxon>Mycena</taxon>
    </lineage>
</organism>
<feature type="compositionally biased region" description="Basic residues" evidence="3">
    <location>
        <begin position="101"/>
        <end position="115"/>
    </location>
</feature>
<feature type="chain" id="PRO_5042187837" evidence="4">
    <location>
        <begin position="39"/>
        <end position="509"/>
    </location>
</feature>
<comment type="similarity">
    <text evidence="1">Belongs to the peptidase A1 family.</text>
</comment>
<dbReference type="Pfam" id="PF00026">
    <property type="entry name" value="Asp"/>
    <property type="match status" value="1"/>
</dbReference>
<feature type="active site" evidence="2">
    <location>
        <position position="390"/>
    </location>
</feature>
<dbReference type="AlphaFoldDB" id="A0AAD6X8S5"/>
<evidence type="ECO:0000259" key="5">
    <source>
        <dbReference type="PROSITE" id="PS51767"/>
    </source>
</evidence>
<keyword evidence="4" id="KW-0732">Signal</keyword>
<dbReference type="InterPro" id="IPR001461">
    <property type="entry name" value="Aspartic_peptidase_A1"/>
</dbReference>
<dbReference type="GO" id="GO:0004190">
    <property type="term" value="F:aspartic-type endopeptidase activity"/>
    <property type="evidence" value="ECO:0007669"/>
    <property type="project" value="InterPro"/>
</dbReference>
<dbReference type="Proteomes" id="UP001218188">
    <property type="component" value="Unassembled WGS sequence"/>
</dbReference>
<keyword evidence="6" id="KW-0645">Protease</keyword>
<comment type="caution">
    <text evidence="6">The sequence shown here is derived from an EMBL/GenBank/DDBJ whole genome shotgun (WGS) entry which is preliminary data.</text>
</comment>
<sequence>MRAEGSTSALRETLPKNAPTLKFMLFFLFFFFSDVCQGSPSLAAKSVQNPPHIPIPLQKVRLGDRNQDPLAIHQMHLRRSARRLEFMVSRGQPSEATTHNSRTRRHRRRLHRAVAHSRGDVLSSNAKTDVSGLTKAQKDAATVNHQPDPSPEPESDPEVTKAQSTVLPNSVPLDIEGEDIGYLATILLGTPFEAFRVLIDSGSADLWVGGDDCKGDGGGGRCGKHRFLGNKSTTFRDTGREWYLNYGTGAVSGDLVTDRVGFAGLTLKNHTFGVARSESSQFTANDIPLDGVLGCAKPSLSIQQTPTLLNSLYSAGLIAQRVLSYRISRKSDGKNDGEMTVGAMDPSTYDPLSLVQVKNVNTGGFWEAKLGAIEVNGQNVGLVGRSCIFDTGTTLFMAQKPDVKAIHGFIPSARFDNSLKAWTMPCNTTASVSLVFDGRPFAIDPRDLTYLPTNTTGICMSAIAEGGVSAGPTHWLVGDTFLKNIILSTNEDTNVISIAGLAKDYRYTV</sequence>
<dbReference type="Gene3D" id="2.40.70.10">
    <property type="entry name" value="Acid Proteases"/>
    <property type="match status" value="2"/>
</dbReference>
<dbReference type="InterPro" id="IPR021109">
    <property type="entry name" value="Peptidase_aspartic_dom_sf"/>
</dbReference>
<evidence type="ECO:0000256" key="1">
    <source>
        <dbReference type="ARBA" id="ARBA00007447"/>
    </source>
</evidence>
<proteinExistence type="inferred from homology"/>
<accession>A0AAD6X8S5</accession>
<keyword evidence="6" id="KW-0378">Hydrolase</keyword>